<organism evidence="3 4">
    <name type="scientific">Prymnesium parvum</name>
    <name type="common">Toxic golden alga</name>
    <dbReference type="NCBI Taxonomy" id="97485"/>
    <lineage>
        <taxon>Eukaryota</taxon>
        <taxon>Haptista</taxon>
        <taxon>Haptophyta</taxon>
        <taxon>Prymnesiophyceae</taxon>
        <taxon>Prymnesiales</taxon>
        <taxon>Prymnesiaceae</taxon>
        <taxon>Prymnesium</taxon>
    </lineage>
</organism>
<keyword evidence="1" id="KW-0812">Transmembrane</keyword>
<dbReference type="PANTHER" id="PTHR46581:SF3">
    <property type="entry name" value="ARABINOSYLTRANSFERASE RRA3"/>
    <property type="match status" value="1"/>
</dbReference>
<evidence type="ECO:0000313" key="4">
    <source>
        <dbReference type="Proteomes" id="UP001515480"/>
    </source>
</evidence>
<dbReference type="PANTHER" id="PTHR46581">
    <property type="entry name" value="ARABINOSYLTRANSFERASE RRA3"/>
    <property type="match status" value="1"/>
</dbReference>
<sequence>MVRAAIEPPRAPPLPAPAGRRRQWLAGLIGLLAGFSCSACLLFSGNGLGATQELRKVAARANKAESDLIALRQSMETLRNALHARIQECDLRGDNRTTASAASAAGRGVGEVATHAWDDTPENFRIHEMIQKVANPRREIMLALANDVMMCSNRKTCWWNGGNVLKTFLEGTSRLKMSNVLIITLDDETEKFCQKFGGVNSLRLELPVPKAQHNSRGANMISTLKYGLLKQILLMGFACLVVDLDLVFLQETDPFDHLYRDADVEASTDGFTKAWAGGSIGSIHEPKMGWGAGGLYVQHFTLNVGCAYFRPTIRAIDLLQRVSDSLAARAGWDQQVFNSEVFMLSHGSYNGSKVGVRVMEYSTWLNSKTFFFTERNRYFPGKTSDAPLPVMVHMNYHPDKHKRMLCVWARYVEGRKDACDGLPAAG</sequence>
<evidence type="ECO:0000256" key="1">
    <source>
        <dbReference type="SAM" id="Phobius"/>
    </source>
</evidence>
<protein>
    <recommendedName>
        <fullName evidence="2">Nucleotide-diphospho-sugar transferase domain-containing protein</fullName>
    </recommendedName>
</protein>
<dbReference type="InterPro" id="IPR005069">
    <property type="entry name" value="Nucl-diP-sugar_transferase"/>
</dbReference>
<evidence type="ECO:0000313" key="3">
    <source>
        <dbReference type="EMBL" id="KAL1522421.1"/>
    </source>
</evidence>
<dbReference type="Pfam" id="PF03407">
    <property type="entry name" value="Nucleotid_trans"/>
    <property type="match status" value="1"/>
</dbReference>
<dbReference type="AlphaFoldDB" id="A0AB34JP37"/>
<evidence type="ECO:0000259" key="2">
    <source>
        <dbReference type="Pfam" id="PF03407"/>
    </source>
</evidence>
<keyword evidence="1" id="KW-1133">Transmembrane helix</keyword>
<feature type="transmembrane region" description="Helical" evidence="1">
    <location>
        <begin position="24"/>
        <end position="45"/>
    </location>
</feature>
<keyword evidence="1" id="KW-0472">Membrane</keyword>
<keyword evidence="4" id="KW-1185">Reference proteome</keyword>
<reference evidence="3 4" key="1">
    <citation type="journal article" date="2024" name="Science">
        <title>Giant polyketide synthase enzymes in the biosynthesis of giant marine polyether toxins.</title>
        <authorList>
            <person name="Fallon T.R."/>
            <person name="Shende V.V."/>
            <person name="Wierzbicki I.H."/>
            <person name="Pendleton A.L."/>
            <person name="Watervoot N.F."/>
            <person name="Auber R.P."/>
            <person name="Gonzalez D.J."/>
            <person name="Wisecaver J.H."/>
            <person name="Moore B.S."/>
        </authorList>
    </citation>
    <scope>NUCLEOTIDE SEQUENCE [LARGE SCALE GENOMIC DNA]</scope>
    <source>
        <strain evidence="3 4">12B1</strain>
    </source>
</reference>
<feature type="domain" description="Nucleotide-diphospho-sugar transferase" evidence="2">
    <location>
        <begin position="176"/>
        <end position="403"/>
    </location>
</feature>
<comment type="caution">
    <text evidence="3">The sequence shown here is derived from an EMBL/GenBank/DDBJ whole genome shotgun (WGS) entry which is preliminary data.</text>
</comment>
<dbReference type="Proteomes" id="UP001515480">
    <property type="component" value="Unassembled WGS sequence"/>
</dbReference>
<proteinExistence type="predicted"/>
<accession>A0AB34JP37</accession>
<dbReference type="GO" id="GO:0016757">
    <property type="term" value="F:glycosyltransferase activity"/>
    <property type="evidence" value="ECO:0007669"/>
    <property type="project" value="InterPro"/>
</dbReference>
<name>A0AB34JP37_PRYPA</name>
<gene>
    <name evidence="3" type="ORF">AB1Y20_017411</name>
</gene>
<dbReference type="EMBL" id="JBGBPQ010000006">
    <property type="protein sequence ID" value="KAL1522421.1"/>
    <property type="molecule type" value="Genomic_DNA"/>
</dbReference>
<dbReference type="InterPro" id="IPR044290">
    <property type="entry name" value="RRA1/2/3"/>
</dbReference>